<dbReference type="Proteomes" id="UP000016057">
    <property type="component" value="Unassembled WGS sequence"/>
</dbReference>
<evidence type="ECO:0000313" key="9">
    <source>
        <dbReference type="Proteomes" id="UP000016057"/>
    </source>
</evidence>
<dbReference type="SUPFAM" id="SSF52540">
    <property type="entry name" value="P-loop containing nucleoside triphosphate hydrolases"/>
    <property type="match status" value="1"/>
</dbReference>
<evidence type="ECO:0000256" key="3">
    <source>
        <dbReference type="ARBA" id="ARBA00022806"/>
    </source>
</evidence>
<feature type="domain" description="Helicase C-terminal" evidence="7">
    <location>
        <begin position="217"/>
        <end position="361"/>
    </location>
</feature>
<dbReference type="eggNOG" id="COG0513">
    <property type="taxonomic scope" value="Bacteria"/>
</dbReference>
<dbReference type="GO" id="GO:0016787">
    <property type="term" value="F:hydrolase activity"/>
    <property type="evidence" value="ECO:0007669"/>
    <property type="project" value="UniProtKB-KW"/>
</dbReference>
<feature type="compositionally biased region" description="Basic and acidic residues" evidence="5">
    <location>
        <begin position="365"/>
        <end position="375"/>
    </location>
</feature>
<dbReference type="GO" id="GO:0005840">
    <property type="term" value="C:ribosome"/>
    <property type="evidence" value="ECO:0007669"/>
    <property type="project" value="TreeGrafter"/>
</dbReference>
<dbReference type="GO" id="GO:0005829">
    <property type="term" value="C:cytosol"/>
    <property type="evidence" value="ECO:0007669"/>
    <property type="project" value="TreeGrafter"/>
</dbReference>
<dbReference type="GO" id="GO:0009409">
    <property type="term" value="P:response to cold"/>
    <property type="evidence" value="ECO:0007669"/>
    <property type="project" value="TreeGrafter"/>
</dbReference>
<dbReference type="InterPro" id="IPR050547">
    <property type="entry name" value="DEAD_box_RNA_helicases"/>
</dbReference>
<reference evidence="8 9" key="1">
    <citation type="journal article" date="2013" name="Genome Announc.">
        <title>Draft Genome Sequence of Catellicoccus marimammalium, a Novel Species Commonly Found in Gull Feces.</title>
        <authorList>
            <person name="Weigand M.R."/>
            <person name="Ryu H."/>
            <person name="Bozcek L."/>
            <person name="Konstantinidis K.T."/>
            <person name="Santo Domingo J.W."/>
        </authorList>
    </citation>
    <scope>NUCLEOTIDE SEQUENCE [LARGE SCALE GENOMIC DNA]</scope>
    <source>
        <strain evidence="8 9">M35/04/3</strain>
    </source>
</reference>
<dbReference type="Pfam" id="PF00271">
    <property type="entry name" value="Helicase_C"/>
    <property type="match status" value="1"/>
</dbReference>
<sequence length="396" mass="45654">MQTWQKQYEKEGFTQLSTIQERAIPVLKKQKSAIIKAPTGTGKTLAYVWPLVYQVEEGKGTQLCILLPSQELAAQVQKVVKTWAELRNLHTLLLIGNANIRRQMDQLKKHPEIIVGTPGRIYELMERKKIRPHFLNTIVLDEADELVNSRVEWNFTTKILQSVQKDTQFVFVSATATEEELGSFFRNDYEVVEVKEDKTAGKVQHTYLEVPLRKRVDTLRRLSYVPDFKALVFFNHLSDLGAAAEKLIYEGVSVSTLASDQSKFERELSLKLFNEGKTNLLFTTDIASRGLDLPELSYVVQFDVPEFLETYIHRVGRIGRMGKEGAVISLVNDRERRNLSQLCKELGQPLHEIFLYESMLWDEKPEKEEKKEKPKKEKKNKATAKKKKAKKKKSKK</sequence>
<dbReference type="GO" id="GO:0003724">
    <property type="term" value="F:RNA helicase activity"/>
    <property type="evidence" value="ECO:0007669"/>
    <property type="project" value="TreeGrafter"/>
</dbReference>
<evidence type="ECO:0000256" key="2">
    <source>
        <dbReference type="ARBA" id="ARBA00022801"/>
    </source>
</evidence>
<dbReference type="AlphaFoldDB" id="K8Z9P0"/>
<evidence type="ECO:0000259" key="7">
    <source>
        <dbReference type="PROSITE" id="PS51194"/>
    </source>
</evidence>
<keyword evidence="4" id="KW-0067">ATP-binding</keyword>
<dbReference type="InterPro" id="IPR044742">
    <property type="entry name" value="DEAD/DEAH_RhlB"/>
</dbReference>
<feature type="compositionally biased region" description="Basic residues" evidence="5">
    <location>
        <begin position="376"/>
        <end position="396"/>
    </location>
</feature>
<dbReference type="RefSeq" id="WP_009488756.1">
    <property type="nucleotide sequence ID" value="NZ_AMYT01000011.1"/>
</dbReference>
<dbReference type="Gene3D" id="3.40.50.300">
    <property type="entry name" value="P-loop containing nucleotide triphosphate hydrolases"/>
    <property type="match status" value="2"/>
</dbReference>
<accession>K8Z9P0</accession>
<evidence type="ECO:0000259" key="6">
    <source>
        <dbReference type="PROSITE" id="PS51192"/>
    </source>
</evidence>
<dbReference type="InterPro" id="IPR014001">
    <property type="entry name" value="Helicase_ATP-bd"/>
</dbReference>
<dbReference type="GO" id="GO:0033592">
    <property type="term" value="F:RNA strand annealing activity"/>
    <property type="evidence" value="ECO:0007669"/>
    <property type="project" value="TreeGrafter"/>
</dbReference>
<dbReference type="OrthoDB" id="9805696at2"/>
<dbReference type="SMART" id="SM00487">
    <property type="entry name" value="DEXDc"/>
    <property type="match status" value="1"/>
</dbReference>
<evidence type="ECO:0000256" key="1">
    <source>
        <dbReference type="ARBA" id="ARBA00022741"/>
    </source>
</evidence>
<dbReference type="PROSITE" id="PS51192">
    <property type="entry name" value="HELICASE_ATP_BIND_1"/>
    <property type="match status" value="1"/>
</dbReference>
<evidence type="ECO:0000256" key="4">
    <source>
        <dbReference type="ARBA" id="ARBA00022840"/>
    </source>
</evidence>
<dbReference type="InterPro" id="IPR011545">
    <property type="entry name" value="DEAD/DEAH_box_helicase_dom"/>
</dbReference>
<dbReference type="CDD" id="cd00268">
    <property type="entry name" value="DEADc"/>
    <property type="match status" value="1"/>
</dbReference>
<keyword evidence="1" id="KW-0547">Nucleotide-binding</keyword>
<dbReference type="PANTHER" id="PTHR47963:SF7">
    <property type="entry name" value="ATP-DEPENDENT RNA HELICASE YFML-RELATED"/>
    <property type="match status" value="1"/>
</dbReference>
<dbReference type="PANTHER" id="PTHR47963">
    <property type="entry name" value="DEAD-BOX ATP-DEPENDENT RNA HELICASE 47, MITOCHONDRIAL"/>
    <property type="match status" value="1"/>
</dbReference>
<comment type="caution">
    <text evidence="8">The sequence shown here is derived from an EMBL/GenBank/DDBJ whole genome shotgun (WGS) entry which is preliminary data.</text>
</comment>
<dbReference type="Pfam" id="PF00270">
    <property type="entry name" value="DEAD"/>
    <property type="match status" value="1"/>
</dbReference>
<evidence type="ECO:0000256" key="5">
    <source>
        <dbReference type="SAM" id="MobiDB-lite"/>
    </source>
</evidence>
<protein>
    <submittedName>
        <fullName evidence="8">ATP-dependent RNA helicase YfmL</fullName>
    </submittedName>
</protein>
<name>K8Z9P0_9ENTE</name>
<organism evidence="8 9">
    <name type="scientific">Catellicoccus marimammalium M35/04/3</name>
    <dbReference type="NCBI Taxonomy" id="1234409"/>
    <lineage>
        <taxon>Bacteria</taxon>
        <taxon>Bacillati</taxon>
        <taxon>Bacillota</taxon>
        <taxon>Bacilli</taxon>
        <taxon>Lactobacillales</taxon>
        <taxon>Enterococcaceae</taxon>
        <taxon>Catellicoccus</taxon>
    </lineage>
</organism>
<keyword evidence="2" id="KW-0378">Hydrolase</keyword>
<dbReference type="EMBL" id="AMYT01000011">
    <property type="protein sequence ID" value="EKU27555.1"/>
    <property type="molecule type" value="Genomic_DNA"/>
</dbReference>
<feature type="domain" description="Helicase ATP-binding" evidence="6">
    <location>
        <begin position="24"/>
        <end position="194"/>
    </location>
</feature>
<dbReference type="CDD" id="cd18787">
    <property type="entry name" value="SF2_C_DEAD"/>
    <property type="match status" value="1"/>
</dbReference>
<dbReference type="PROSITE" id="PS51194">
    <property type="entry name" value="HELICASE_CTER"/>
    <property type="match status" value="1"/>
</dbReference>
<keyword evidence="3 8" id="KW-0347">Helicase</keyword>
<dbReference type="PATRIC" id="fig|1234409.3.peg.303"/>
<dbReference type="GO" id="GO:0005524">
    <property type="term" value="F:ATP binding"/>
    <property type="evidence" value="ECO:0007669"/>
    <property type="project" value="UniProtKB-KW"/>
</dbReference>
<dbReference type="InterPro" id="IPR027417">
    <property type="entry name" value="P-loop_NTPase"/>
</dbReference>
<keyword evidence="9" id="KW-1185">Reference proteome</keyword>
<evidence type="ECO:0000313" key="8">
    <source>
        <dbReference type="EMBL" id="EKU27555.1"/>
    </source>
</evidence>
<dbReference type="SMART" id="SM00490">
    <property type="entry name" value="HELICc"/>
    <property type="match status" value="1"/>
</dbReference>
<dbReference type="InterPro" id="IPR001650">
    <property type="entry name" value="Helicase_C-like"/>
</dbReference>
<dbReference type="STRING" id="1234409.C683_0336"/>
<proteinExistence type="predicted"/>
<feature type="region of interest" description="Disordered" evidence="5">
    <location>
        <begin position="365"/>
        <end position="396"/>
    </location>
</feature>
<gene>
    <name evidence="8" type="ORF">C683_0336</name>
</gene>